<dbReference type="EMBL" id="UINC01223746">
    <property type="protein sequence ID" value="SVE53063.1"/>
    <property type="molecule type" value="Genomic_DNA"/>
</dbReference>
<feature type="non-terminal residue" evidence="1">
    <location>
        <position position="1"/>
    </location>
</feature>
<dbReference type="AlphaFoldDB" id="A0A383E9I4"/>
<organism evidence="1">
    <name type="scientific">marine metagenome</name>
    <dbReference type="NCBI Taxonomy" id="408172"/>
    <lineage>
        <taxon>unclassified sequences</taxon>
        <taxon>metagenomes</taxon>
        <taxon>ecological metagenomes</taxon>
    </lineage>
</organism>
<name>A0A383E9I4_9ZZZZ</name>
<accession>A0A383E9I4</accession>
<protein>
    <submittedName>
        <fullName evidence="1">Uncharacterized protein</fullName>
    </submittedName>
</protein>
<reference evidence="1" key="1">
    <citation type="submission" date="2018-05" db="EMBL/GenBank/DDBJ databases">
        <authorList>
            <person name="Lanie J.A."/>
            <person name="Ng W.-L."/>
            <person name="Kazmierczak K.M."/>
            <person name="Andrzejewski T.M."/>
            <person name="Davidsen T.M."/>
            <person name="Wayne K.J."/>
            <person name="Tettelin H."/>
            <person name="Glass J.I."/>
            <person name="Rusch D."/>
            <person name="Podicherti R."/>
            <person name="Tsui H.-C.T."/>
            <person name="Winkler M.E."/>
        </authorList>
    </citation>
    <scope>NUCLEOTIDE SEQUENCE</scope>
</reference>
<sequence length="24" mass="2777">EFQLPIGSPKEAEKVILRTSKMFK</sequence>
<proteinExistence type="predicted"/>
<gene>
    <name evidence="1" type="ORF">METZ01_LOCUS505917</name>
</gene>
<evidence type="ECO:0000313" key="1">
    <source>
        <dbReference type="EMBL" id="SVE53063.1"/>
    </source>
</evidence>